<dbReference type="EMBL" id="JACMSC010000016">
    <property type="protein sequence ID" value="KAG6481189.1"/>
    <property type="molecule type" value="Genomic_DNA"/>
</dbReference>
<gene>
    <name evidence="9" type="ORF">ZIOFF_057784</name>
</gene>
<dbReference type="SUPFAM" id="SSF57959">
    <property type="entry name" value="Leucine zipper domain"/>
    <property type="match status" value="1"/>
</dbReference>
<dbReference type="InterPro" id="IPR004827">
    <property type="entry name" value="bZIP"/>
</dbReference>
<comment type="similarity">
    <text evidence="2">Belongs to the bZIP family.</text>
</comment>
<feature type="domain" description="BZIP" evidence="8">
    <location>
        <begin position="313"/>
        <end position="376"/>
    </location>
</feature>
<dbReference type="InterPro" id="IPR046347">
    <property type="entry name" value="bZIP_sf"/>
</dbReference>
<evidence type="ECO:0000256" key="3">
    <source>
        <dbReference type="ARBA" id="ARBA00023015"/>
    </source>
</evidence>
<dbReference type="PANTHER" id="PTHR45967:SF2">
    <property type="entry name" value="BZIP TRANSCRIPTION FACTOR 68"/>
    <property type="match status" value="1"/>
</dbReference>
<dbReference type="PROSITE" id="PS50217">
    <property type="entry name" value="BZIP"/>
    <property type="match status" value="1"/>
</dbReference>
<sequence length="424" mass="45407">MGSSEADASAKTPRTSVAQEQTTATSSTPAVTVYPDWSNFQVAYSPIPPHGFFHSPVASSPQPHPYMWGPQHLMPPYGTPPPPYVMYPPGGLYPSMPPGAHPFSPYAMTSPNSNVEASGALAGTEVDGKSSEGMERSAIKRSKGSLGSLNMITGKNSTEPGKTSGQPTNGTFSQSTWFCSGESGCDSSSEGSDANSENDSHTKTTRGHESHGEVSQRGTAGGSQNGVTQIPSQAMLSHQMAIVSLPAPGAVAGPTTNLNIGMDYWGAPSSSPVPVHGKGAAAPGAPSDHWLQVPWFCDIKTASLKRMDKDERELKRQKRKQSNRESARRSRLRKQAEYEELALKADTLREENANLRAELTRIKKEYELLVSRNALLKEKLGEAEQGADDHSADRKEQGSVDENLKQNLDSDAQAAKTDQGQTDI</sequence>
<dbReference type="Pfam" id="PF16596">
    <property type="entry name" value="MFMR_assoc"/>
    <property type="match status" value="1"/>
</dbReference>
<evidence type="ECO:0000256" key="7">
    <source>
        <dbReference type="SAM" id="MobiDB-lite"/>
    </source>
</evidence>
<feature type="compositionally biased region" description="Basic and acidic residues" evidence="7">
    <location>
        <begin position="198"/>
        <end position="214"/>
    </location>
</feature>
<organism evidence="9 10">
    <name type="scientific">Zingiber officinale</name>
    <name type="common">Ginger</name>
    <name type="synonym">Amomum zingiber</name>
    <dbReference type="NCBI Taxonomy" id="94328"/>
    <lineage>
        <taxon>Eukaryota</taxon>
        <taxon>Viridiplantae</taxon>
        <taxon>Streptophyta</taxon>
        <taxon>Embryophyta</taxon>
        <taxon>Tracheophyta</taxon>
        <taxon>Spermatophyta</taxon>
        <taxon>Magnoliopsida</taxon>
        <taxon>Liliopsida</taxon>
        <taxon>Zingiberales</taxon>
        <taxon>Zingiberaceae</taxon>
        <taxon>Zingiber</taxon>
    </lineage>
</organism>
<feature type="compositionally biased region" description="Low complexity" evidence="7">
    <location>
        <begin position="179"/>
        <end position="193"/>
    </location>
</feature>
<dbReference type="PROSITE" id="PS00036">
    <property type="entry name" value="BZIP_BASIC"/>
    <property type="match status" value="1"/>
</dbReference>
<dbReference type="Pfam" id="PF00170">
    <property type="entry name" value="bZIP_1"/>
    <property type="match status" value="1"/>
</dbReference>
<dbReference type="GO" id="GO:0005634">
    <property type="term" value="C:nucleus"/>
    <property type="evidence" value="ECO:0007669"/>
    <property type="project" value="UniProtKB-SubCell"/>
</dbReference>
<dbReference type="GO" id="GO:0003700">
    <property type="term" value="F:DNA-binding transcription factor activity"/>
    <property type="evidence" value="ECO:0007669"/>
    <property type="project" value="InterPro"/>
</dbReference>
<keyword evidence="10" id="KW-1185">Reference proteome</keyword>
<evidence type="ECO:0000256" key="4">
    <source>
        <dbReference type="ARBA" id="ARBA00023125"/>
    </source>
</evidence>
<feature type="compositionally biased region" description="Basic and acidic residues" evidence="7">
    <location>
        <begin position="381"/>
        <end position="404"/>
    </location>
</feature>
<dbReference type="Gene3D" id="1.20.5.170">
    <property type="match status" value="1"/>
</dbReference>
<dbReference type="CDD" id="cd14702">
    <property type="entry name" value="bZIP_plant_GBF1"/>
    <property type="match status" value="1"/>
</dbReference>
<feature type="region of interest" description="Disordered" evidence="7">
    <location>
        <begin position="1"/>
        <end position="28"/>
    </location>
</feature>
<feature type="region of interest" description="Disordered" evidence="7">
    <location>
        <begin position="310"/>
        <end position="334"/>
    </location>
</feature>
<comment type="subcellular location">
    <subcellularLocation>
        <location evidence="1">Nucleus</location>
    </subcellularLocation>
</comment>
<evidence type="ECO:0000313" key="10">
    <source>
        <dbReference type="Proteomes" id="UP000734854"/>
    </source>
</evidence>
<dbReference type="InterPro" id="IPR012900">
    <property type="entry name" value="MFMR"/>
</dbReference>
<reference evidence="9 10" key="1">
    <citation type="submission" date="2020-08" db="EMBL/GenBank/DDBJ databases">
        <title>Plant Genome Project.</title>
        <authorList>
            <person name="Zhang R.-G."/>
        </authorList>
    </citation>
    <scope>NUCLEOTIDE SEQUENCE [LARGE SCALE GENOMIC DNA]</scope>
    <source>
        <tissue evidence="9">Rhizome</tissue>
    </source>
</reference>
<comment type="caution">
    <text evidence="9">The sequence shown here is derived from an EMBL/GenBank/DDBJ whole genome shotgun (WGS) entry which is preliminary data.</text>
</comment>
<protein>
    <recommendedName>
        <fullName evidence="8">BZIP domain-containing protein</fullName>
    </recommendedName>
</protein>
<dbReference type="InterPro" id="IPR045314">
    <property type="entry name" value="bZIP_plant_GBF1"/>
</dbReference>
<accession>A0A8J5KH74</accession>
<feature type="compositionally biased region" description="Polar residues" evidence="7">
    <location>
        <begin position="145"/>
        <end position="178"/>
    </location>
</feature>
<evidence type="ECO:0000256" key="1">
    <source>
        <dbReference type="ARBA" id="ARBA00004123"/>
    </source>
</evidence>
<feature type="region of interest" description="Disordered" evidence="7">
    <location>
        <begin position="381"/>
        <end position="424"/>
    </location>
</feature>
<dbReference type="Pfam" id="PF07777">
    <property type="entry name" value="MFMR"/>
    <property type="match status" value="1"/>
</dbReference>
<feature type="compositionally biased region" description="Polar residues" evidence="7">
    <location>
        <begin position="405"/>
        <end position="424"/>
    </location>
</feature>
<evidence type="ECO:0000256" key="2">
    <source>
        <dbReference type="ARBA" id="ARBA00007163"/>
    </source>
</evidence>
<dbReference type="InterPro" id="IPR044827">
    <property type="entry name" value="GBF-like"/>
</dbReference>
<keyword evidence="4" id="KW-0238">DNA-binding</keyword>
<name>A0A8J5KH74_ZINOF</name>
<evidence type="ECO:0000256" key="5">
    <source>
        <dbReference type="ARBA" id="ARBA00023163"/>
    </source>
</evidence>
<dbReference type="AlphaFoldDB" id="A0A8J5KH74"/>
<evidence type="ECO:0000259" key="8">
    <source>
        <dbReference type="PROSITE" id="PS50217"/>
    </source>
</evidence>
<dbReference type="PANTHER" id="PTHR45967">
    <property type="entry name" value="G-BOX-BINDING FACTOR 3-RELATED"/>
    <property type="match status" value="1"/>
</dbReference>
<keyword evidence="3" id="KW-0805">Transcription regulation</keyword>
<keyword evidence="5" id="KW-0804">Transcription</keyword>
<feature type="compositionally biased region" description="Basic and acidic residues" evidence="7">
    <location>
        <begin position="126"/>
        <end position="138"/>
    </location>
</feature>
<proteinExistence type="inferred from homology"/>
<dbReference type="Proteomes" id="UP000734854">
    <property type="component" value="Unassembled WGS sequence"/>
</dbReference>
<dbReference type="SMART" id="SM00338">
    <property type="entry name" value="BRLZ"/>
    <property type="match status" value="1"/>
</dbReference>
<evidence type="ECO:0000256" key="6">
    <source>
        <dbReference type="ARBA" id="ARBA00023242"/>
    </source>
</evidence>
<feature type="region of interest" description="Disordered" evidence="7">
    <location>
        <begin position="124"/>
        <end position="228"/>
    </location>
</feature>
<keyword evidence="6" id="KW-0539">Nucleus</keyword>
<feature type="compositionally biased region" description="Basic and acidic residues" evidence="7">
    <location>
        <begin position="322"/>
        <end position="334"/>
    </location>
</feature>
<dbReference type="GO" id="GO:0000976">
    <property type="term" value="F:transcription cis-regulatory region binding"/>
    <property type="evidence" value="ECO:0007669"/>
    <property type="project" value="UniProtKB-ARBA"/>
</dbReference>
<evidence type="ECO:0000313" key="9">
    <source>
        <dbReference type="EMBL" id="KAG6481189.1"/>
    </source>
</evidence>
<feature type="compositionally biased region" description="Polar residues" evidence="7">
    <location>
        <begin position="12"/>
        <end position="21"/>
    </location>
</feature>